<gene>
    <name evidence="1" type="ORF">B6S09_07290</name>
    <name evidence="2" type="ORF">LY04_01407</name>
</gene>
<dbReference type="PANTHER" id="PTHR34822">
    <property type="entry name" value="GRPB DOMAIN PROTEIN (AFU_ORTHOLOGUE AFUA_1G01530)"/>
    <property type="match status" value="1"/>
</dbReference>
<accession>A0A235CKB4</accession>
<dbReference type="Proteomes" id="UP000243640">
    <property type="component" value="Unassembled WGS sequence"/>
</dbReference>
<dbReference type="InterPro" id="IPR043519">
    <property type="entry name" value="NT_sf"/>
</dbReference>
<reference evidence="1 3" key="1">
    <citation type="submission" date="2017-08" db="EMBL/GenBank/DDBJ databases">
        <title>Draft Genome Sequence of the Marine Bacterium Oceanimonas baumannii ATCC 700832.</title>
        <authorList>
            <person name="Mcclelland W.D."/>
            <person name="Brennan M.A."/>
            <person name="Trachtenberg A.M."/>
            <person name="Maclea K.S."/>
        </authorList>
    </citation>
    <scope>NUCLEOTIDE SEQUENCE [LARGE SCALE GENOMIC DNA]</scope>
    <source>
        <strain evidence="1 3">ATCC 700832</strain>
    </source>
</reference>
<dbReference type="RefSeq" id="WP_094277843.1">
    <property type="nucleotide sequence ID" value="NZ_NQJF01000005.1"/>
</dbReference>
<dbReference type="EMBL" id="NQJF01000005">
    <property type="protein sequence ID" value="OYD24993.1"/>
    <property type="molecule type" value="Genomic_DNA"/>
</dbReference>
<organism evidence="1 3">
    <name type="scientific">Oceanimonas baumannii</name>
    <dbReference type="NCBI Taxonomy" id="129578"/>
    <lineage>
        <taxon>Bacteria</taxon>
        <taxon>Pseudomonadati</taxon>
        <taxon>Pseudomonadota</taxon>
        <taxon>Gammaproteobacteria</taxon>
        <taxon>Aeromonadales</taxon>
        <taxon>Aeromonadaceae</taxon>
        <taxon>Oceanimonas</taxon>
    </lineage>
</organism>
<keyword evidence="4" id="KW-1185">Reference proteome</keyword>
<dbReference type="OrthoDB" id="9799092at2"/>
<dbReference type="Gene3D" id="3.30.460.10">
    <property type="entry name" value="Beta Polymerase, domain 2"/>
    <property type="match status" value="1"/>
</dbReference>
<evidence type="ECO:0000313" key="4">
    <source>
        <dbReference type="Proteomes" id="UP000295058"/>
    </source>
</evidence>
<name>A0A235CKB4_9GAMM</name>
<dbReference type="PANTHER" id="PTHR34822:SF1">
    <property type="entry name" value="GRPB FAMILY PROTEIN"/>
    <property type="match status" value="1"/>
</dbReference>
<dbReference type="InterPro" id="IPR007344">
    <property type="entry name" value="GrpB/CoaE"/>
</dbReference>
<dbReference type="Proteomes" id="UP000295058">
    <property type="component" value="Unassembled WGS sequence"/>
</dbReference>
<evidence type="ECO:0000313" key="3">
    <source>
        <dbReference type="Proteomes" id="UP000243640"/>
    </source>
</evidence>
<proteinExistence type="predicted"/>
<evidence type="ECO:0000313" key="1">
    <source>
        <dbReference type="EMBL" id="OYD24993.1"/>
    </source>
</evidence>
<evidence type="ECO:0000313" key="2">
    <source>
        <dbReference type="EMBL" id="TDW59766.1"/>
    </source>
</evidence>
<comment type="caution">
    <text evidence="1">The sequence shown here is derived from an EMBL/GenBank/DDBJ whole genome shotgun (WGS) entry which is preliminary data.</text>
</comment>
<reference evidence="2 4" key="2">
    <citation type="submission" date="2019-03" db="EMBL/GenBank/DDBJ databases">
        <title>Genomic Encyclopedia of Archaeal and Bacterial Type Strains, Phase II (KMG-II): from individual species to whole genera.</title>
        <authorList>
            <person name="Goeker M."/>
        </authorList>
    </citation>
    <scope>NUCLEOTIDE SEQUENCE [LARGE SCALE GENOMIC DNA]</scope>
    <source>
        <strain evidence="2 4">DSM 15594</strain>
    </source>
</reference>
<dbReference type="SUPFAM" id="SSF81301">
    <property type="entry name" value="Nucleotidyltransferase"/>
    <property type="match status" value="1"/>
</dbReference>
<dbReference type="EMBL" id="SODO01000004">
    <property type="protein sequence ID" value="TDW59766.1"/>
    <property type="molecule type" value="Genomic_DNA"/>
</dbReference>
<dbReference type="AlphaFoldDB" id="A0A235CKB4"/>
<sequence length="172" mass="19416">MQILKYKKIEAGFTPWSSEYLEVAQFVMDNIQTERFKVIHFGSTSFKVGGKGIIDLSVLYKEGDLDAAVEHLMGLGFQDQVSDQPFPPSRPRKDGAVLHNGKEYYLHIHVIQDGSEVHSKQEQYKAYMLNNPDARKEYEQSKQSILAAGVTEQEAYGKQKSPFVKSVLGTLT</sequence>
<protein>
    <submittedName>
        <fullName evidence="2">GrpB-like predicted nucleotidyltransferase (UPF0157 family)</fullName>
    </submittedName>
</protein>
<dbReference type="Pfam" id="PF04229">
    <property type="entry name" value="GrpB"/>
    <property type="match status" value="1"/>
</dbReference>